<protein>
    <recommendedName>
        <fullName evidence="4">ATP-binding protein</fullName>
    </recommendedName>
</protein>
<sequence>MTKTFAELAVNPFEDDVVREPREVSFSVRGLNDAPLSRLHREFSALDGGPPPRRPTSPKKAQLVVSPDRGYGKSHLLGRLFARLGRRATKVYLRPFQDPYKAWHSILLLTLQELEQPDEARRGAPRQIESLAVGTLAHVAADFVADLPGYKDADGAVSFLRKLGAEAALPDEKTRPWFEWLSGRILDPRDIGKLSARLHLRGIDLDGREQAWLIVLAAIALDERHGEGRRTALKWLRAEPLEVDEVEFLGLSAADNEGRGDSTAQEINDLSFRRLQGLCQLACYYRPFLFCFDQTEFYASDPALIRTLGNCIDQLYVDLRNHLTVITANQENWATEILPRIAQPQRDRLSPIVELEGIKLDGARELVLARLQDHDLDEAEIARFFADGWLESVFDPVPQLGVRALLIRAADRFRALASPQDERGKPPSPPPPLDDLFLLQVNDVRSKQALIAYSPDALMWFVKDVGKGQPGVTVSRPAHRRYVTVEWAWPDRSVFFAFEGGDHWHRWGSIAKEAQDLADAIPGRTVLTYVFRTPDLPKVPRPTWKAVNQVIEAAERKGFAIVELTLDQVCALHAARELYSNALQGNIPYSGAETLAFLQQRFAAELAELAERPPAPQGAGLGATRHDPARPASRPSPAAGPARQASAVNGHETPALPHALDPARLRIVLDTVREQRIVDIAAVLDRLGDERLRDPLLRSVEAHPNLKAHPGPRTIFLQWRITP</sequence>
<accession>A0ABT5JIC2</accession>
<reference evidence="2" key="2">
    <citation type="submission" date="2023-02" db="EMBL/GenBank/DDBJ databases">
        <authorList>
            <person name="Rayyan A."/>
            <person name="Meyer T."/>
            <person name="Kyndt J.A."/>
        </authorList>
    </citation>
    <scope>NUCLEOTIDE SEQUENCE</scope>
    <source>
        <strain evidence="2">DSM 9987</strain>
    </source>
</reference>
<reference evidence="2" key="1">
    <citation type="journal article" date="2023" name="Microbiol Resour">
        <title>Genome Sequences of Rhodoplanes serenus and Two Thermotolerant Strains, Rhodoplanes tepidamans and 'Rhodoplanes cryptolactis,' Further Refine the Genus.</title>
        <authorList>
            <person name="Rayyan A.A."/>
            <person name="Kyndt J.A."/>
        </authorList>
    </citation>
    <scope>NUCLEOTIDE SEQUENCE</scope>
    <source>
        <strain evidence="2">DSM 9987</strain>
    </source>
</reference>
<gene>
    <name evidence="2" type="ORF">PQJ73_25495</name>
</gene>
<dbReference type="EMBL" id="JAQQLI010000059">
    <property type="protein sequence ID" value="MDC7789049.1"/>
    <property type="molecule type" value="Genomic_DNA"/>
</dbReference>
<evidence type="ECO:0008006" key="4">
    <source>
        <dbReference type="Google" id="ProtNLM"/>
    </source>
</evidence>
<proteinExistence type="predicted"/>
<feature type="region of interest" description="Disordered" evidence="1">
    <location>
        <begin position="613"/>
        <end position="656"/>
    </location>
</feature>
<keyword evidence="3" id="KW-1185">Reference proteome</keyword>
<name>A0ABT5JIC2_RHOTP</name>
<evidence type="ECO:0000313" key="2">
    <source>
        <dbReference type="EMBL" id="MDC7789049.1"/>
    </source>
</evidence>
<evidence type="ECO:0000256" key="1">
    <source>
        <dbReference type="SAM" id="MobiDB-lite"/>
    </source>
</evidence>
<organism evidence="2 3">
    <name type="scientific">Rhodoplanes tepidamans</name>
    <name type="common">Rhodoplanes cryptolactis</name>
    <dbReference type="NCBI Taxonomy" id="200616"/>
    <lineage>
        <taxon>Bacteria</taxon>
        <taxon>Pseudomonadati</taxon>
        <taxon>Pseudomonadota</taxon>
        <taxon>Alphaproteobacteria</taxon>
        <taxon>Hyphomicrobiales</taxon>
        <taxon>Nitrobacteraceae</taxon>
        <taxon>Rhodoplanes</taxon>
    </lineage>
</organism>
<dbReference type="RefSeq" id="WP_272779879.1">
    <property type="nucleotide sequence ID" value="NZ_JAQQLI010000059.1"/>
</dbReference>
<dbReference type="Proteomes" id="UP001165652">
    <property type="component" value="Unassembled WGS sequence"/>
</dbReference>
<feature type="compositionally biased region" description="Low complexity" evidence="1">
    <location>
        <begin position="630"/>
        <end position="647"/>
    </location>
</feature>
<comment type="caution">
    <text evidence="2">The sequence shown here is derived from an EMBL/GenBank/DDBJ whole genome shotgun (WGS) entry which is preliminary data.</text>
</comment>
<evidence type="ECO:0000313" key="3">
    <source>
        <dbReference type="Proteomes" id="UP001165652"/>
    </source>
</evidence>